<comment type="caution">
    <text evidence="2">The sequence shown here is derived from an EMBL/GenBank/DDBJ whole genome shotgun (WGS) entry which is preliminary data.</text>
</comment>
<sequence length="59" mass="6353">MGVVELQRERTSSAPSGSAGGEHTASTPRGELEERPGVPPVRFPDEYALVNKLEHPKVV</sequence>
<protein>
    <submittedName>
        <fullName evidence="2">Uncharacterized protein</fullName>
    </submittedName>
</protein>
<feature type="region of interest" description="Disordered" evidence="1">
    <location>
        <begin position="1"/>
        <end position="43"/>
    </location>
</feature>
<accession>A0ABW1AF04</accession>
<reference evidence="3" key="1">
    <citation type="journal article" date="2019" name="Int. J. Syst. Evol. Microbiol.">
        <title>The Global Catalogue of Microorganisms (GCM) 10K type strain sequencing project: providing services to taxonomists for standard genome sequencing and annotation.</title>
        <authorList>
            <consortium name="The Broad Institute Genomics Platform"/>
            <consortium name="The Broad Institute Genome Sequencing Center for Infectious Disease"/>
            <person name="Wu L."/>
            <person name="Ma J."/>
        </authorList>
    </citation>
    <scope>NUCLEOTIDE SEQUENCE [LARGE SCALE GENOMIC DNA]</scope>
    <source>
        <strain evidence="3">KCTC 42087</strain>
    </source>
</reference>
<evidence type="ECO:0000313" key="2">
    <source>
        <dbReference type="EMBL" id="MFC5753121.1"/>
    </source>
</evidence>
<proteinExistence type="predicted"/>
<dbReference type="RefSeq" id="WP_378289813.1">
    <property type="nucleotide sequence ID" value="NZ_JBHSON010000104.1"/>
</dbReference>
<organism evidence="2 3">
    <name type="scientific">Actinomadura rugatobispora</name>
    <dbReference type="NCBI Taxonomy" id="1994"/>
    <lineage>
        <taxon>Bacteria</taxon>
        <taxon>Bacillati</taxon>
        <taxon>Actinomycetota</taxon>
        <taxon>Actinomycetes</taxon>
        <taxon>Streptosporangiales</taxon>
        <taxon>Thermomonosporaceae</taxon>
        <taxon>Actinomadura</taxon>
    </lineage>
</organism>
<keyword evidence="3" id="KW-1185">Reference proteome</keyword>
<name>A0ABW1AF04_9ACTN</name>
<feature type="compositionally biased region" description="Basic and acidic residues" evidence="1">
    <location>
        <begin position="1"/>
        <end position="11"/>
    </location>
</feature>
<evidence type="ECO:0000313" key="3">
    <source>
        <dbReference type="Proteomes" id="UP001596074"/>
    </source>
</evidence>
<evidence type="ECO:0000256" key="1">
    <source>
        <dbReference type="SAM" id="MobiDB-lite"/>
    </source>
</evidence>
<dbReference type="Proteomes" id="UP001596074">
    <property type="component" value="Unassembled WGS sequence"/>
</dbReference>
<gene>
    <name evidence="2" type="ORF">ACFPZN_46545</name>
</gene>
<dbReference type="EMBL" id="JBHSON010000104">
    <property type="protein sequence ID" value="MFC5753121.1"/>
    <property type="molecule type" value="Genomic_DNA"/>
</dbReference>